<evidence type="ECO:0000313" key="2">
    <source>
        <dbReference type="EMBL" id="WAP69063.1"/>
    </source>
</evidence>
<sequence length="63" mass="7516">MTERERRKAEVEAAHDSAQAAQDNANELWKQYRRLVARFYADYGSYQLDYKQTNESTISEQRK</sequence>
<organism evidence="2 3">
    <name type="scientific">Jiella pelagia</name>
    <dbReference type="NCBI Taxonomy" id="2986949"/>
    <lineage>
        <taxon>Bacteria</taxon>
        <taxon>Pseudomonadati</taxon>
        <taxon>Pseudomonadota</taxon>
        <taxon>Alphaproteobacteria</taxon>
        <taxon>Hyphomicrobiales</taxon>
        <taxon>Aurantimonadaceae</taxon>
        <taxon>Jiella</taxon>
    </lineage>
</organism>
<reference evidence="2" key="1">
    <citation type="submission" date="2022-12" db="EMBL/GenBank/DDBJ databases">
        <title>Jiella pelagia sp. nov., isolated from phosphonate enriched culture of Northwest Pacific surface seawater.</title>
        <authorList>
            <person name="Shin D.Y."/>
            <person name="Hwang C.Y."/>
        </authorList>
    </citation>
    <scope>NUCLEOTIDE SEQUENCE</scope>
    <source>
        <strain evidence="2">HL-NP1</strain>
    </source>
</reference>
<accession>A0ABY7BZ68</accession>
<feature type="compositionally biased region" description="Basic and acidic residues" evidence="1">
    <location>
        <begin position="1"/>
        <end position="15"/>
    </location>
</feature>
<feature type="region of interest" description="Disordered" evidence="1">
    <location>
        <begin position="1"/>
        <end position="22"/>
    </location>
</feature>
<name>A0ABY7BZ68_9HYPH</name>
<evidence type="ECO:0000313" key="3">
    <source>
        <dbReference type="Proteomes" id="UP001164020"/>
    </source>
</evidence>
<proteinExistence type="predicted"/>
<keyword evidence="3" id="KW-1185">Reference proteome</keyword>
<dbReference type="RefSeq" id="WP_268881501.1">
    <property type="nucleotide sequence ID" value="NZ_CP114029.1"/>
</dbReference>
<dbReference type="Proteomes" id="UP001164020">
    <property type="component" value="Chromosome"/>
</dbReference>
<evidence type="ECO:0000256" key="1">
    <source>
        <dbReference type="SAM" id="MobiDB-lite"/>
    </source>
</evidence>
<dbReference type="EMBL" id="CP114029">
    <property type="protein sequence ID" value="WAP69063.1"/>
    <property type="molecule type" value="Genomic_DNA"/>
</dbReference>
<protein>
    <submittedName>
        <fullName evidence="2">Uncharacterized protein</fullName>
    </submittedName>
</protein>
<gene>
    <name evidence="2" type="ORF">OH818_01630</name>
</gene>